<reference evidence="8" key="1">
    <citation type="journal article" date="2013" name="Virus Res.">
        <title>Characterization of a putative novel nepovirus from Aeonium sp.</title>
        <authorList>
            <person name="Sorrentino R."/>
            <person name="De Stradis A."/>
            <person name="Russo M."/>
            <person name="Alioto D."/>
            <person name="Rubino L."/>
        </authorList>
    </citation>
    <scope>NUCLEOTIDE SEQUENCE [LARGE SCALE GENOMIC DNA]</scope>
</reference>
<keyword evidence="3" id="KW-0946">Virion</keyword>
<evidence type="ECO:0000259" key="4">
    <source>
        <dbReference type="Pfam" id="PF03391"/>
    </source>
</evidence>
<dbReference type="InterPro" id="IPR005306">
    <property type="entry name" value="Nepo_coat_N"/>
</dbReference>
<dbReference type="InterPro" id="IPR029053">
    <property type="entry name" value="Viral_coat"/>
</dbReference>
<dbReference type="Pfam" id="PF03391">
    <property type="entry name" value="Nepo_coat"/>
    <property type="match status" value="1"/>
</dbReference>
<evidence type="ECO:0000256" key="1">
    <source>
        <dbReference type="ARBA" id="ARBA00004328"/>
    </source>
</evidence>
<evidence type="ECO:0000313" key="8">
    <source>
        <dbReference type="Proteomes" id="UP000235031"/>
    </source>
</evidence>
<proteinExistence type="predicted"/>
<dbReference type="Gene3D" id="2.60.120.20">
    <property type="match status" value="2"/>
</dbReference>
<accession>H9TFD4</accession>
<evidence type="ECO:0000259" key="6">
    <source>
        <dbReference type="Pfam" id="PF03689"/>
    </source>
</evidence>
<comment type="subcellular location">
    <subcellularLocation>
        <location evidence="1">Virion</location>
    </subcellularLocation>
</comment>
<dbReference type="SUPFAM" id="SSF88633">
    <property type="entry name" value="Positive stranded ssRNA viruses"/>
    <property type="match status" value="3"/>
</dbReference>
<dbReference type="GeneID" id="37619099"/>
<dbReference type="Proteomes" id="UP000235031">
    <property type="component" value="Genome"/>
</dbReference>
<dbReference type="KEGG" id="vg:37619099"/>
<dbReference type="GO" id="GO:0019028">
    <property type="term" value="C:viral capsid"/>
    <property type="evidence" value="ECO:0007669"/>
    <property type="project" value="UniProtKB-KW"/>
</dbReference>
<dbReference type="Pfam" id="PF03688">
    <property type="entry name" value="Nepo_coat_C"/>
    <property type="match status" value="1"/>
</dbReference>
<feature type="domain" description="Nepovirus coat protein N-terminal" evidence="6">
    <location>
        <begin position="626"/>
        <end position="715"/>
    </location>
</feature>
<keyword evidence="8" id="KW-1185">Reference proteome</keyword>
<dbReference type="GO" id="GO:0005198">
    <property type="term" value="F:structural molecule activity"/>
    <property type="evidence" value="ECO:0007669"/>
    <property type="project" value="InterPro"/>
</dbReference>
<protein>
    <submittedName>
        <fullName evidence="7">Polyprotein P2</fullName>
    </submittedName>
</protein>
<name>H9TFD4_9SECO</name>
<feature type="domain" description="Nepovirus coat protein C-terminal" evidence="5">
    <location>
        <begin position="966"/>
        <end position="1124"/>
    </location>
</feature>
<dbReference type="InterPro" id="IPR005054">
    <property type="entry name" value="Nepo_coat"/>
</dbReference>
<evidence type="ECO:0000256" key="2">
    <source>
        <dbReference type="ARBA" id="ARBA00022561"/>
    </source>
</evidence>
<evidence type="ECO:0000256" key="3">
    <source>
        <dbReference type="ARBA" id="ARBA00022844"/>
    </source>
</evidence>
<dbReference type="Pfam" id="PF03689">
    <property type="entry name" value="Nepo_coat_N"/>
    <property type="match status" value="1"/>
</dbReference>
<dbReference type="RefSeq" id="YP_009507917.1">
    <property type="nucleotide sequence ID" value="NC_038761.1"/>
</dbReference>
<sequence length="1128" mass="125606">MEPLLWQIDATSSWNNPLLFPGTRPECTPLSRVQTALAFFKDAARKFSKQADACDLMALAMERVAEHNGFAVRADNVRQLFNFVGQHVANPAERKALRKALREQREAFCASLPGAPFPLPPRIIQIPLRDLLETKLQMEREFCESLPGAPFPEPKPEGWGIPTPPPLPPPFVWKGCHYNVVAPPPLIPKPPPPPTWKVIPRPCWRVVAPPPLVVYQPVGAPFPRSRSQSALAFFRVAATCRQALVCELVREPAFMTCCASTGEVQEMTAMLTEARSSGKLLTPKEVSSALALKRKEIKGAEENRISFDEGVHLSEEDVFHRVGLLKRFSAPKCDRTLVDVLMPTEHEVVRYPGTRPDGGLQMCVSALPRMSEEAARKLLEKGWKNSKNVSLDIGVTSYMPYGAPIVAFMTIMDGRTDDPEEAALCANYMDLGREKSKVLSLPLVTIPLSEIEHDVGILDCLYIVTYFHGIQSYQPGTLMMSYGTLEFQEYSNNSFTTATRVRESWEQILKRNENLGKRVHAGIGVLGTIEKEMDTQLAEFPALNLETRPRPVVRTFQQPEQTGLNKCRSMRIGATNFSGITGRKTLQTMPVVQHYEDPPPIQSKPRHSVSGHGFMAPTVVPDRSCCGVFSFKVPKDAKKGKHLHTESLADMMRTYGGIHVQEWWGSCAINPIFKIRMHAPRNAFAGLSIACTFDNFKRIDVAALGGSCPPSEMFEFPTRVFSLKDADVHEWDIDYGALTGNSLICWDNVITSPRLLFYVVTTNQVVMAADWNCVVTVHIDRTQQVESFELAPTVTWPLSVGDSLSVDRYYEAKELKLDGTTKLMYIDYNFGGPIKLTQKSSISFPRAVMARYIGFSGSIKGSIKCTSSIFCTASFVIFPWTWDTNPSWTDIFWGPHQIVTGDSDFEICIKTSLHSTSTTETGYGRLGIFPLGGPIAPEAHTGAFEFIVYISEWKPDAQVHTPMFASEEIYNWFTLLNLKPDATTGVTNFEIPGYIHDFASKDADVVLASNPLSWLVAATGWHFGEVDLLISWARSKKAAEQEGSLSITTNHRLATDRWQGQARIFDLRQTSCEISLFLGSFAGATPSALLGNVNYVRLSIVNSKDILSVRVAIRPKSLKFWGRTATLF</sequence>
<feature type="domain" description="Nepovirus coat protein" evidence="4">
    <location>
        <begin position="792"/>
        <end position="956"/>
    </location>
</feature>
<evidence type="ECO:0000313" key="7">
    <source>
        <dbReference type="EMBL" id="AFG19902.1"/>
    </source>
</evidence>
<dbReference type="InterPro" id="IPR005305">
    <property type="entry name" value="Nepo_coat_C"/>
</dbReference>
<keyword evidence="2" id="KW-0167">Capsid protein</keyword>
<dbReference type="EMBL" id="JQ670669">
    <property type="protein sequence ID" value="AFG19902.1"/>
    <property type="molecule type" value="Genomic_RNA"/>
</dbReference>
<evidence type="ECO:0000259" key="5">
    <source>
        <dbReference type="Pfam" id="PF03688"/>
    </source>
</evidence>
<organism evidence="7 8">
    <name type="scientific">Aeonium ringspot virus</name>
    <dbReference type="NCBI Taxonomy" id="1962503"/>
    <lineage>
        <taxon>Viruses</taxon>
        <taxon>Riboviria</taxon>
        <taxon>Orthornavirae</taxon>
        <taxon>Pisuviricota</taxon>
        <taxon>Pisoniviricetes</taxon>
        <taxon>Picornavirales</taxon>
        <taxon>Secoviridae</taxon>
        <taxon>Comovirinae</taxon>
        <taxon>Nepovirus</taxon>
        <taxon>Nepovirus aeonii</taxon>
    </lineage>
</organism>